<reference evidence="9 10" key="1">
    <citation type="submission" date="2018-07" db="EMBL/GenBank/DDBJ databases">
        <title>Rhodosalinus sp. strain E84T genomic sequence and assembly.</title>
        <authorList>
            <person name="Liu Z.-W."/>
            <person name="Lu D.-C."/>
        </authorList>
    </citation>
    <scope>NUCLEOTIDE SEQUENCE [LARGE SCALE GENOMIC DNA]</scope>
    <source>
        <strain evidence="9 10">E84</strain>
    </source>
</reference>
<comment type="subcellular location">
    <subcellularLocation>
        <location evidence="7">Cytoplasm</location>
        <location evidence="7">Nucleoid</location>
    </subcellularLocation>
</comment>
<evidence type="ECO:0000313" key="9">
    <source>
        <dbReference type="EMBL" id="RBI87396.1"/>
    </source>
</evidence>
<evidence type="ECO:0000256" key="2">
    <source>
        <dbReference type="ARBA" id="ARBA00022490"/>
    </source>
</evidence>
<dbReference type="InterPro" id="IPR037914">
    <property type="entry name" value="SpoVT-AbrB_sf"/>
</dbReference>
<dbReference type="GO" id="GO:0051301">
    <property type="term" value="P:cell division"/>
    <property type="evidence" value="ECO:0007669"/>
    <property type="project" value="UniProtKB-KW"/>
</dbReference>
<organism evidence="9 10">
    <name type="scientific">Rhodosalinus halophilus</name>
    <dbReference type="NCBI Taxonomy" id="2259333"/>
    <lineage>
        <taxon>Bacteria</taxon>
        <taxon>Pseudomonadati</taxon>
        <taxon>Pseudomonadota</taxon>
        <taxon>Alphaproteobacteria</taxon>
        <taxon>Rhodobacterales</taxon>
        <taxon>Paracoccaceae</taxon>
        <taxon>Rhodosalinus</taxon>
    </lineage>
</organism>
<keyword evidence="9" id="KW-0131">Cell cycle</keyword>
<dbReference type="GO" id="GO:0003700">
    <property type="term" value="F:DNA-binding transcription factor activity"/>
    <property type="evidence" value="ECO:0007669"/>
    <property type="project" value="UniProtKB-UniRule"/>
</dbReference>
<feature type="domain" description="SpoVT-AbrB" evidence="8">
    <location>
        <begin position="118"/>
        <end position="161"/>
    </location>
</feature>
<gene>
    <name evidence="7" type="primary">mraZ</name>
    <name evidence="9" type="ORF">DRV85_00195</name>
</gene>
<keyword evidence="4 7" id="KW-0805">Transcription regulation</keyword>
<dbReference type="GO" id="GO:2000143">
    <property type="term" value="P:negative regulation of DNA-templated transcription initiation"/>
    <property type="evidence" value="ECO:0007669"/>
    <property type="project" value="TreeGrafter"/>
</dbReference>
<keyword evidence="6 7" id="KW-0804">Transcription</keyword>
<dbReference type="OrthoDB" id="9807753at2"/>
<evidence type="ECO:0000256" key="5">
    <source>
        <dbReference type="ARBA" id="ARBA00023125"/>
    </source>
</evidence>
<evidence type="ECO:0000256" key="7">
    <source>
        <dbReference type="HAMAP-Rule" id="MF_01008"/>
    </source>
</evidence>
<evidence type="ECO:0000256" key="3">
    <source>
        <dbReference type="ARBA" id="ARBA00022737"/>
    </source>
</evidence>
<dbReference type="EMBL" id="QNTQ01000001">
    <property type="protein sequence ID" value="RBI87396.1"/>
    <property type="molecule type" value="Genomic_DNA"/>
</dbReference>
<evidence type="ECO:0000313" key="10">
    <source>
        <dbReference type="Proteomes" id="UP000253370"/>
    </source>
</evidence>
<dbReference type="InterPro" id="IPR035642">
    <property type="entry name" value="MraZ_N"/>
</dbReference>
<dbReference type="SUPFAM" id="SSF89447">
    <property type="entry name" value="AbrB/MazE/MraZ-like"/>
    <property type="match status" value="1"/>
</dbReference>
<dbReference type="InterPro" id="IPR038619">
    <property type="entry name" value="MraZ_sf"/>
</dbReference>
<dbReference type="HAMAP" id="MF_01008">
    <property type="entry name" value="MraZ"/>
    <property type="match status" value="1"/>
</dbReference>
<dbReference type="CDD" id="cd16320">
    <property type="entry name" value="MraZ_N"/>
    <property type="match status" value="1"/>
</dbReference>
<keyword evidence="3" id="KW-0677">Repeat</keyword>
<dbReference type="Proteomes" id="UP000253370">
    <property type="component" value="Unassembled WGS sequence"/>
</dbReference>
<dbReference type="Gene3D" id="3.40.1550.20">
    <property type="entry name" value="Transcriptional regulator MraZ domain"/>
    <property type="match status" value="1"/>
</dbReference>
<evidence type="ECO:0000256" key="6">
    <source>
        <dbReference type="ARBA" id="ARBA00023163"/>
    </source>
</evidence>
<evidence type="ECO:0000256" key="1">
    <source>
        <dbReference type="ARBA" id="ARBA00013860"/>
    </source>
</evidence>
<sequence>MAAARSAVFRCGAGGERGERTEAAKPVSLTFRGESRHKVDAKGRVSIPAGFRRVLQAGDPDWSPGQAPRVSIAYGDPRGRRLQCFTVAGIERIARAIQRLPRGSDERKRATRLYSTKVYDTTLDDNGRIVLSEALRNEFGIEGEALFVAEVDHFQIWAPGNYADEQAEVDALLDDMGEDEDPLAFLDDLPDLEG</sequence>
<comment type="subunit">
    <text evidence="7">Forms oligomers.</text>
</comment>
<dbReference type="PROSITE" id="PS51740">
    <property type="entry name" value="SPOVT_ABRB"/>
    <property type="match status" value="2"/>
</dbReference>
<dbReference type="PANTHER" id="PTHR34701:SF1">
    <property type="entry name" value="TRANSCRIPTIONAL REGULATOR MRAZ"/>
    <property type="match status" value="1"/>
</dbReference>
<keyword evidence="9" id="KW-0132">Cell division</keyword>
<dbReference type="InterPro" id="IPR020603">
    <property type="entry name" value="MraZ_dom"/>
</dbReference>
<dbReference type="AlphaFoldDB" id="A0A365UCW6"/>
<evidence type="ECO:0000256" key="4">
    <source>
        <dbReference type="ARBA" id="ARBA00023015"/>
    </source>
</evidence>
<dbReference type="GO" id="GO:0009295">
    <property type="term" value="C:nucleoid"/>
    <property type="evidence" value="ECO:0007669"/>
    <property type="project" value="UniProtKB-SubCell"/>
</dbReference>
<dbReference type="Pfam" id="PF02381">
    <property type="entry name" value="MraZ"/>
    <property type="match status" value="1"/>
</dbReference>
<dbReference type="InterPro" id="IPR007159">
    <property type="entry name" value="SpoVT-AbrB_dom"/>
</dbReference>
<feature type="domain" description="SpoVT-AbrB" evidence="8">
    <location>
        <begin position="34"/>
        <end position="77"/>
    </location>
</feature>
<dbReference type="PANTHER" id="PTHR34701">
    <property type="entry name" value="TRANSCRIPTIONAL REGULATOR MRAZ"/>
    <property type="match status" value="1"/>
</dbReference>
<accession>A0A365UCW6</accession>
<dbReference type="CDD" id="cd16321">
    <property type="entry name" value="MraZ_C"/>
    <property type="match status" value="1"/>
</dbReference>
<dbReference type="GO" id="GO:0000976">
    <property type="term" value="F:transcription cis-regulatory region binding"/>
    <property type="evidence" value="ECO:0007669"/>
    <property type="project" value="TreeGrafter"/>
</dbReference>
<dbReference type="GO" id="GO:0005737">
    <property type="term" value="C:cytoplasm"/>
    <property type="evidence" value="ECO:0007669"/>
    <property type="project" value="UniProtKB-UniRule"/>
</dbReference>
<name>A0A365UCW6_9RHOB</name>
<evidence type="ECO:0000259" key="8">
    <source>
        <dbReference type="PROSITE" id="PS51740"/>
    </source>
</evidence>
<comment type="caution">
    <text evidence="9">The sequence shown here is derived from an EMBL/GenBank/DDBJ whole genome shotgun (WGS) entry which is preliminary data.</text>
</comment>
<keyword evidence="5 7" id="KW-0238">DNA-binding</keyword>
<keyword evidence="2 7" id="KW-0963">Cytoplasm</keyword>
<dbReference type="InterPro" id="IPR035644">
    <property type="entry name" value="MraZ_C"/>
</dbReference>
<proteinExistence type="inferred from homology"/>
<dbReference type="InterPro" id="IPR003444">
    <property type="entry name" value="MraZ"/>
</dbReference>
<protein>
    <recommendedName>
        <fullName evidence="1 7">Transcriptional regulator MraZ</fullName>
    </recommendedName>
</protein>
<keyword evidence="10" id="KW-1185">Reference proteome</keyword>
<comment type="similarity">
    <text evidence="7">Belongs to the MraZ family.</text>
</comment>